<dbReference type="Proteomes" id="UP000037460">
    <property type="component" value="Unassembled WGS sequence"/>
</dbReference>
<dbReference type="GO" id="GO:0005634">
    <property type="term" value="C:nucleus"/>
    <property type="evidence" value="ECO:0007669"/>
    <property type="project" value="TreeGrafter"/>
</dbReference>
<dbReference type="SUPFAM" id="SSF109604">
    <property type="entry name" value="HD-domain/PDEase-like"/>
    <property type="match status" value="1"/>
</dbReference>
<organism evidence="1 2">
    <name type="scientific">Chrysochromulina tobinii</name>
    <dbReference type="NCBI Taxonomy" id="1460289"/>
    <lineage>
        <taxon>Eukaryota</taxon>
        <taxon>Haptista</taxon>
        <taxon>Haptophyta</taxon>
        <taxon>Prymnesiophyceae</taxon>
        <taxon>Prymnesiales</taxon>
        <taxon>Chrysochromulinaceae</taxon>
        <taxon>Chrysochromulina</taxon>
    </lineage>
</organism>
<dbReference type="GO" id="GO:0006203">
    <property type="term" value="P:dGTP catabolic process"/>
    <property type="evidence" value="ECO:0007669"/>
    <property type="project" value="TreeGrafter"/>
</dbReference>
<dbReference type="PANTHER" id="PTHR11373:SF4">
    <property type="entry name" value="DEOXYNUCLEOSIDE TRIPHOSPHATE TRIPHOSPHOHYDROLASE SAMHD1"/>
    <property type="match status" value="1"/>
</dbReference>
<dbReference type="GO" id="GO:0008832">
    <property type="term" value="F:dGTPase activity"/>
    <property type="evidence" value="ECO:0007669"/>
    <property type="project" value="TreeGrafter"/>
</dbReference>
<dbReference type="InterPro" id="IPR050135">
    <property type="entry name" value="dGTPase-like"/>
</dbReference>
<accession>A0A0M0JW18</accession>
<dbReference type="PANTHER" id="PTHR11373">
    <property type="entry name" value="DEOXYNUCLEOSIDE TRIPHOSPHATE TRIPHOSPHOHYDROLASE"/>
    <property type="match status" value="1"/>
</dbReference>
<keyword evidence="1" id="KW-0378">Hydrolase</keyword>
<evidence type="ECO:0000313" key="1">
    <source>
        <dbReference type="EMBL" id="KOO30876.1"/>
    </source>
</evidence>
<protein>
    <submittedName>
        <fullName evidence="1">Metal-dependent phosphohydrolase</fullName>
    </submittedName>
</protein>
<dbReference type="Gene3D" id="1.10.3210.10">
    <property type="entry name" value="Hypothetical protein af1432"/>
    <property type="match status" value="1"/>
</dbReference>
<evidence type="ECO:0000313" key="2">
    <source>
        <dbReference type="Proteomes" id="UP000037460"/>
    </source>
</evidence>
<gene>
    <name evidence="1" type="ORF">Ctob_014026</name>
</gene>
<dbReference type="AlphaFoldDB" id="A0A0M0JW18"/>
<name>A0A0M0JW18_9EUKA</name>
<dbReference type="EMBL" id="JWZX01002137">
    <property type="protein sequence ID" value="KOO30876.1"/>
    <property type="molecule type" value="Genomic_DNA"/>
</dbReference>
<sequence>MSHFWETLFEDVEARPRHEDLSHKLVARLFRSIDASSWLSPDDLEFVQALIAGEPTPGLATHAAMRLGDAGVCGSDKGFLYDIVANKRSGLDVDKLDYFERDSYFAGVVKVLSMQDG</sequence>
<comment type="caution">
    <text evidence="1">The sequence shown here is derived from an EMBL/GenBank/DDBJ whole genome shotgun (WGS) entry which is preliminary data.</text>
</comment>
<dbReference type="OrthoDB" id="9991235at2759"/>
<reference evidence="2" key="1">
    <citation type="journal article" date="2015" name="PLoS Genet.">
        <title>Genome Sequence and Transcriptome Analyses of Chrysochromulina tobin: Metabolic Tools for Enhanced Algal Fitness in the Prominent Order Prymnesiales (Haptophyceae).</title>
        <authorList>
            <person name="Hovde B.T."/>
            <person name="Deodato C.R."/>
            <person name="Hunsperger H.M."/>
            <person name="Ryken S.A."/>
            <person name="Yost W."/>
            <person name="Jha R.K."/>
            <person name="Patterson J."/>
            <person name="Monnat R.J. Jr."/>
            <person name="Barlow S.B."/>
            <person name="Starkenburg S.R."/>
            <person name="Cattolico R.A."/>
        </authorList>
    </citation>
    <scope>NUCLEOTIDE SEQUENCE</scope>
    <source>
        <strain evidence="2">CCMP291</strain>
    </source>
</reference>
<proteinExistence type="predicted"/>
<keyword evidence="2" id="KW-1185">Reference proteome</keyword>